<dbReference type="Proteomes" id="UP000565724">
    <property type="component" value="Unassembled WGS sequence"/>
</dbReference>
<proteinExistence type="predicted"/>
<name>A0A7Y6DVQ6_9CELL</name>
<dbReference type="EMBL" id="JABMCI010000034">
    <property type="protein sequence ID" value="NUU15788.1"/>
    <property type="molecule type" value="Genomic_DNA"/>
</dbReference>
<evidence type="ECO:0000313" key="2">
    <source>
        <dbReference type="Proteomes" id="UP000565724"/>
    </source>
</evidence>
<dbReference type="AlphaFoldDB" id="A0A7Y6DVQ6"/>
<sequence length="179" mass="19567">MRGMVEGLTSPVPVSSRLPAVLQEDDLLHRFTGAFDDALAPVYLTLDALACYVDPHLAPADFLEWLCGWVGIEPDDTWTTERRREIVAHAASVHRWRGTARGVAEAVRLVVEGDVQVRDNGGCSWSAAPLGPIPGSAEPALQVRVSARGEVDRRRVERVIRAVCAAHVPFTLEVVQEEP</sequence>
<accession>A0A7Y6DVQ6</accession>
<comment type="caution">
    <text evidence="1">The sequence shown here is derived from an EMBL/GenBank/DDBJ whole genome shotgun (WGS) entry which is preliminary data.</text>
</comment>
<organism evidence="1 2">
    <name type="scientific">Cellulomonas humilata</name>
    <dbReference type="NCBI Taxonomy" id="144055"/>
    <lineage>
        <taxon>Bacteria</taxon>
        <taxon>Bacillati</taxon>
        <taxon>Actinomycetota</taxon>
        <taxon>Actinomycetes</taxon>
        <taxon>Micrococcales</taxon>
        <taxon>Cellulomonadaceae</taxon>
        <taxon>Cellulomonas</taxon>
    </lineage>
</organism>
<reference evidence="1 2" key="1">
    <citation type="submission" date="2020-05" db="EMBL/GenBank/DDBJ databases">
        <title>Genome Sequencing of Type Strains.</title>
        <authorList>
            <person name="Lemaire J.F."/>
            <person name="Inderbitzin P."/>
            <person name="Gregorio O.A."/>
            <person name="Collins S.B."/>
            <person name="Wespe N."/>
            <person name="Knight-Connoni V."/>
        </authorList>
    </citation>
    <scope>NUCLEOTIDE SEQUENCE [LARGE SCALE GENOMIC DNA]</scope>
    <source>
        <strain evidence="1 2">ATCC 25174</strain>
    </source>
</reference>
<evidence type="ECO:0000313" key="1">
    <source>
        <dbReference type="EMBL" id="NUU15788.1"/>
    </source>
</evidence>
<dbReference type="Pfam" id="PF09684">
    <property type="entry name" value="Tail_P2_I"/>
    <property type="match status" value="1"/>
</dbReference>
<dbReference type="InterPro" id="IPR011748">
    <property type="entry name" value="Unchr_phage_tail-like"/>
</dbReference>
<gene>
    <name evidence="1" type="ORF">HP550_00800</name>
</gene>
<dbReference type="NCBIfam" id="TIGR02242">
    <property type="entry name" value="tail_TIGR02242"/>
    <property type="match status" value="1"/>
</dbReference>
<dbReference type="InterPro" id="IPR006521">
    <property type="entry name" value="Tail_protein_I"/>
</dbReference>
<keyword evidence="2" id="KW-1185">Reference proteome</keyword>
<protein>
    <submittedName>
        <fullName evidence="1">Phage tail protein</fullName>
    </submittedName>
</protein>